<evidence type="ECO:0000313" key="2">
    <source>
        <dbReference type="Proteomes" id="UP000509702"/>
    </source>
</evidence>
<geneLocation type="plasmid" evidence="1 2">
    <name>unnamed1</name>
</geneLocation>
<reference evidence="1 2" key="1">
    <citation type="submission" date="2020-06" db="EMBL/GenBank/DDBJ databases">
        <title>Complete genome of Azosprillum oryzae KACC14407.</title>
        <authorList>
            <person name="Kim M."/>
            <person name="Park Y.-J."/>
            <person name="Shin J.-H."/>
        </authorList>
    </citation>
    <scope>NUCLEOTIDE SEQUENCE [LARGE SCALE GENOMIC DNA]</scope>
    <source>
        <strain evidence="1 2">KACC 14407</strain>
        <plasmid evidence="1 2">unnamed1</plasmid>
    </source>
</reference>
<organism evidence="1 2">
    <name type="scientific">Azospirillum oryzae</name>
    <dbReference type="NCBI Taxonomy" id="286727"/>
    <lineage>
        <taxon>Bacteria</taxon>
        <taxon>Pseudomonadati</taxon>
        <taxon>Pseudomonadota</taxon>
        <taxon>Alphaproteobacteria</taxon>
        <taxon>Rhodospirillales</taxon>
        <taxon>Azospirillaceae</taxon>
        <taxon>Azospirillum</taxon>
    </lineage>
</organism>
<gene>
    <name evidence="1" type="ORF">HUE56_00585</name>
</gene>
<dbReference type="Gene3D" id="1.25.40.10">
    <property type="entry name" value="Tetratricopeptide repeat domain"/>
    <property type="match status" value="1"/>
</dbReference>
<sequence>MAASAEIATPIQIETLPGQRMAVPDAVQQALTYCNSGWLDISTMICERILAADPGNAHALLIQGIATCKNREPARAVPILAEALRRDPGSVDTLYHLGQALLLCGHFDRAEVAFDCAIQARSDYAEAMAGLAEVRRARGDADGAYELLQRSIALKGNYSPSYIAYSLMRFDRSLPPGDGPGWNRRREARRDRPCLTMASLGSYGRFAQTVNEYVAVRLYAEKYGMEFLTPDWVGHAFFSLDDPRLDPSVLPEFQGWLQQRKDFARGFDEPAADPFRDRDLFLGGSPVNPMLKERQADILSWLTPRPCWDRFLEPPVEALRRRGRTLVAVHIRQTDWWNQDYTPLSLYLDWLDGLWPTLEDPVLFVATDEPGVVPEFARFNPTTPVDFPVRWEGLEYLQDFHVMTRADILAISTGSFAATAAALNPSPRLLLHPAEGNRGLVPFEAWR</sequence>
<dbReference type="Proteomes" id="UP000509702">
    <property type="component" value="Plasmid unnamed1"/>
</dbReference>
<dbReference type="RefSeq" id="WP_149200316.1">
    <property type="nucleotide sequence ID" value="NZ_BSOV01000085.1"/>
</dbReference>
<dbReference type="InterPro" id="IPR019734">
    <property type="entry name" value="TPR_rpt"/>
</dbReference>
<protein>
    <submittedName>
        <fullName evidence="1">Tetratricopeptide repeat protein</fullName>
    </submittedName>
</protein>
<evidence type="ECO:0000313" key="1">
    <source>
        <dbReference type="EMBL" id="QKS49043.1"/>
    </source>
</evidence>
<dbReference type="AlphaFoldDB" id="A0A6N1ABX0"/>
<dbReference type="EMBL" id="CP054615">
    <property type="protein sequence ID" value="QKS49043.1"/>
    <property type="molecule type" value="Genomic_DNA"/>
</dbReference>
<accession>A0A6N1ABX0</accession>
<dbReference type="Pfam" id="PF14559">
    <property type="entry name" value="TPR_19"/>
    <property type="match status" value="1"/>
</dbReference>
<name>A0A6N1ABX0_9PROT</name>
<dbReference type="InterPro" id="IPR011990">
    <property type="entry name" value="TPR-like_helical_dom_sf"/>
</dbReference>
<dbReference type="OrthoDB" id="9794601at2"/>
<dbReference type="KEGG" id="aoz:HUE56_00585"/>
<dbReference type="SUPFAM" id="SSF48452">
    <property type="entry name" value="TPR-like"/>
    <property type="match status" value="1"/>
</dbReference>
<dbReference type="SMART" id="SM00028">
    <property type="entry name" value="TPR"/>
    <property type="match status" value="3"/>
</dbReference>
<keyword evidence="2" id="KW-1185">Reference proteome</keyword>
<proteinExistence type="predicted"/>
<keyword evidence="1" id="KW-0614">Plasmid</keyword>